<feature type="transmembrane region" description="Helical" evidence="7">
    <location>
        <begin position="169"/>
        <end position="190"/>
    </location>
</feature>
<keyword evidence="4 7" id="KW-0812">Transmembrane</keyword>
<evidence type="ECO:0000313" key="8">
    <source>
        <dbReference type="EMBL" id="MDO6424872.1"/>
    </source>
</evidence>
<dbReference type="Pfam" id="PF13440">
    <property type="entry name" value="Polysacc_synt_3"/>
    <property type="match status" value="1"/>
</dbReference>
<feature type="transmembrane region" description="Helical" evidence="7">
    <location>
        <begin position="113"/>
        <end position="136"/>
    </location>
</feature>
<comment type="subcellular location">
    <subcellularLocation>
        <location evidence="1">Cell membrane</location>
        <topology evidence="1">Multi-pass membrane protein</topology>
    </subcellularLocation>
</comment>
<dbReference type="PANTHER" id="PTHR30250:SF10">
    <property type="entry name" value="LIPOPOLYSACCHARIDE BIOSYNTHESIS PROTEIN WZXC"/>
    <property type="match status" value="1"/>
</dbReference>
<feature type="transmembrane region" description="Helical" evidence="7">
    <location>
        <begin position="283"/>
        <end position="306"/>
    </location>
</feature>
<organism evidence="8 9">
    <name type="scientific">Saccharophagus degradans</name>
    <dbReference type="NCBI Taxonomy" id="86304"/>
    <lineage>
        <taxon>Bacteria</taxon>
        <taxon>Pseudomonadati</taxon>
        <taxon>Pseudomonadota</taxon>
        <taxon>Gammaproteobacteria</taxon>
        <taxon>Cellvibrionales</taxon>
        <taxon>Cellvibrionaceae</taxon>
        <taxon>Saccharophagus</taxon>
    </lineage>
</organism>
<comment type="caution">
    <text evidence="8">The sequence shown here is derived from an EMBL/GenBank/DDBJ whole genome shotgun (WGS) entry which is preliminary data.</text>
</comment>
<evidence type="ECO:0000256" key="2">
    <source>
        <dbReference type="ARBA" id="ARBA00007430"/>
    </source>
</evidence>
<dbReference type="PANTHER" id="PTHR30250">
    <property type="entry name" value="PST FAMILY PREDICTED COLANIC ACID TRANSPORTER"/>
    <property type="match status" value="1"/>
</dbReference>
<evidence type="ECO:0000256" key="7">
    <source>
        <dbReference type="SAM" id="Phobius"/>
    </source>
</evidence>
<evidence type="ECO:0000313" key="9">
    <source>
        <dbReference type="Proteomes" id="UP001169760"/>
    </source>
</evidence>
<dbReference type="EMBL" id="JAUOPB010000019">
    <property type="protein sequence ID" value="MDO6424872.1"/>
    <property type="molecule type" value="Genomic_DNA"/>
</dbReference>
<keyword evidence="5 7" id="KW-1133">Transmembrane helix</keyword>
<keyword evidence="3" id="KW-1003">Cell membrane</keyword>
<dbReference type="AlphaFoldDB" id="A0AAW7XEL2"/>
<proteinExistence type="inferred from homology"/>
<feature type="transmembrane region" description="Helical" evidence="7">
    <location>
        <begin position="407"/>
        <end position="432"/>
    </location>
</feature>
<sequence>MDYKKSVLSGFAWEASTKAIVQIMSWVSTIWVARLLSPDDYGIVAISGIFTGLCQMLAGMGLSSGVVNRKAITTGEVRSVFYLSLLSGAGLYLLLFAISAPVANWYNLPELAYVLRVAGTVVIISSIAIVPGAMIMRDLNFRYTALTNMGANFVLIISTLTLALMGMGFWSLILATLISQAFITVVYLCACKVNFKGWIKIKDILDVFGYSAKMLGSNLTAYANHQIGQIYSSSFLGQTSTGILQMAYTLAGLPMSKIGEIFDKVAFPSISRMKDDKEQASKIFLLMHRYLFMITCPMFIGIAIIAEEMITLLIGEKWLPAVVPLQLFCLLNIFRISGQLVPKVLAGMGNINASLKFQIITAIALIVALRIGVEYGLIGMLIAWLIAYPCVYVPLILDMRKTLNITLLEFLGSVYPSLIASAAMVGAVHLAVESLSLEISLTTMFIKMAVGGATYLVAYCVVAPNDFKKLKQFVQKRPHTPTP</sequence>
<dbReference type="InterPro" id="IPR050833">
    <property type="entry name" value="Poly_Biosynth_Transport"/>
</dbReference>
<gene>
    <name evidence="8" type="ORF">Q4521_20450</name>
</gene>
<feature type="transmembrane region" description="Helical" evidence="7">
    <location>
        <begin position="43"/>
        <end position="67"/>
    </location>
</feature>
<evidence type="ECO:0000256" key="3">
    <source>
        <dbReference type="ARBA" id="ARBA00022475"/>
    </source>
</evidence>
<comment type="similarity">
    <text evidence="2">Belongs to the polysaccharide synthase family.</text>
</comment>
<feature type="transmembrane region" description="Helical" evidence="7">
    <location>
        <begin position="318"/>
        <end position="337"/>
    </location>
</feature>
<dbReference type="CDD" id="cd13127">
    <property type="entry name" value="MATE_tuaB_like"/>
    <property type="match status" value="1"/>
</dbReference>
<name>A0AAW7XEL2_9GAMM</name>
<feature type="transmembrane region" description="Helical" evidence="7">
    <location>
        <begin position="349"/>
        <end position="369"/>
    </location>
</feature>
<feature type="transmembrane region" description="Helical" evidence="7">
    <location>
        <begin position="375"/>
        <end position="395"/>
    </location>
</feature>
<dbReference type="Proteomes" id="UP001169760">
    <property type="component" value="Unassembled WGS sequence"/>
</dbReference>
<protein>
    <submittedName>
        <fullName evidence="8">Lipopolysaccharide biosynthesis protein</fullName>
    </submittedName>
</protein>
<evidence type="ECO:0000256" key="5">
    <source>
        <dbReference type="ARBA" id="ARBA00022989"/>
    </source>
</evidence>
<dbReference type="GO" id="GO:0005886">
    <property type="term" value="C:plasma membrane"/>
    <property type="evidence" value="ECO:0007669"/>
    <property type="project" value="UniProtKB-SubCell"/>
</dbReference>
<dbReference type="RefSeq" id="WP_303494123.1">
    <property type="nucleotide sequence ID" value="NZ_JAUOPB010000019.1"/>
</dbReference>
<keyword evidence="6 7" id="KW-0472">Membrane</keyword>
<feature type="transmembrane region" description="Helical" evidence="7">
    <location>
        <begin position="444"/>
        <end position="462"/>
    </location>
</feature>
<accession>A0AAW7XEL2</accession>
<evidence type="ECO:0000256" key="6">
    <source>
        <dbReference type="ARBA" id="ARBA00023136"/>
    </source>
</evidence>
<feature type="transmembrane region" description="Helical" evidence="7">
    <location>
        <begin position="79"/>
        <end position="101"/>
    </location>
</feature>
<feature type="transmembrane region" description="Helical" evidence="7">
    <location>
        <begin position="143"/>
        <end position="163"/>
    </location>
</feature>
<evidence type="ECO:0000256" key="4">
    <source>
        <dbReference type="ARBA" id="ARBA00022692"/>
    </source>
</evidence>
<evidence type="ECO:0000256" key="1">
    <source>
        <dbReference type="ARBA" id="ARBA00004651"/>
    </source>
</evidence>
<reference evidence="8" key="1">
    <citation type="submission" date="2023-07" db="EMBL/GenBank/DDBJ databases">
        <title>Genome content predicts the carbon catabolic preferences of heterotrophic bacteria.</title>
        <authorList>
            <person name="Gralka M."/>
        </authorList>
    </citation>
    <scope>NUCLEOTIDE SEQUENCE</scope>
    <source>
        <strain evidence="8">I3M17_2</strain>
    </source>
</reference>